<dbReference type="AlphaFoldDB" id="A0AAV4CKL4"/>
<evidence type="ECO:0000313" key="2">
    <source>
        <dbReference type="Proteomes" id="UP000735302"/>
    </source>
</evidence>
<name>A0AAV4CKL4_9GAST</name>
<gene>
    <name evidence="1" type="ORF">PoB_005859700</name>
</gene>
<keyword evidence="2" id="KW-1185">Reference proteome</keyword>
<comment type="caution">
    <text evidence="1">The sequence shown here is derived from an EMBL/GenBank/DDBJ whole genome shotgun (WGS) entry which is preliminary data.</text>
</comment>
<sequence>MSGKYTKLLKEESREQSNTYKKLLLCEKKYRAFEENLRGGEKEEATKAAGGTCFCIQNFQDNTKLHPRVFFLKSHYLWPEISRVLSHKRYATKYGLGYIMVVTVRTAHNMFCDEHQQKISLSLFAKLRPRNIRKLGAIAVETCLCIYCTNIREHLDDPITWHRWEREAGADGKLKLDIHFKSGSLMDLLEELYIDLERPVKGTSFFQHLFSAFWHFSQYKELKMSLQPGQGEFCRPVLDLHYQSAEIVSDSSDGSDMTVSFLRQRGNAYVFPDVPEIVAVSTSHDNVLSIKLLKAPIVSARGRHFYY</sequence>
<accession>A0AAV4CKL4</accession>
<dbReference type="EMBL" id="BLXT01006565">
    <property type="protein sequence ID" value="GFO32092.1"/>
    <property type="molecule type" value="Genomic_DNA"/>
</dbReference>
<proteinExistence type="predicted"/>
<organism evidence="1 2">
    <name type="scientific">Plakobranchus ocellatus</name>
    <dbReference type="NCBI Taxonomy" id="259542"/>
    <lineage>
        <taxon>Eukaryota</taxon>
        <taxon>Metazoa</taxon>
        <taxon>Spiralia</taxon>
        <taxon>Lophotrochozoa</taxon>
        <taxon>Mollusca</taxon>
        <taxon>Gastropoda</taxon>
        <taxon>Heterobranchia</taxon>
        <taxon>Euthyneura</taxon>
        <taxon>Panpulmonata</taxon>
        <taxon>Sacoglossa</taxon>
        <taxon>Placobranchoidea</taxon>
        <taxon>Plakobranchidae</taxon>
        <taxon>Plakobranchus</taxon>
    </lineage>
</organism>
<evidence type="ECO:0000313" key="1">
    <source>
        <dbReference type="EMBL" id="GFO32092.1"/>
    </source>
</evidence>
<protein>
    <submittedName>
        <fullName evidence="1">Uncharacterized protein</fullName>
    </submittedName>
</protein>
<dbReference type="Proteomes" id="UP000735302">
    <property type="component" value="Unassembled WGS sequence"/>
</dbReference>
<reference evidence="1 2" key="1">
    <citation type="journal article" date="2021" name="Elife">
        <title>Chloroplast acquisition without the gene transfer in kleptoplastic sea slugs, Plakobranchus ocellatus.</title>
        <authorList>
            <person name="Maeda T."/>
            <person name="Takahashi S."/>
            <person name="Yoshida T."/>
            <person name="Shimamura S."/>
            <person name="Takaki Y."/>
            <person name="Nagai Y."/>
            <person name="Toyoda A."/>
            <person name="Suzuki Y."/>
            <person name="Arimoto A."/>
            <person name="Ishii H."/>
            <person name="Satoh N."/>
            <person name="Nishiyama T."/>
            <person name="Hasebe M."/>
            <person name="Maruyama T."/>
            <person name="Minagawa J."/>
            <person name="Obokata J."/>
            <person name="Shigenobu S."/>
        </authorList>
    </citation>
    <scope>NUCLEOTIDE SEQUENCE [LARGE SCALE GENOMIC DNA]</scope>
</reference>